<organism evidence="2 3">
    <name type="scientific">Hibiscus syriacus</name>
    <name type="common">Rose of Sharon</name>
    <dbReference type="NCBI Taxonomy" id="106335"/>
    <lineage>
        <taxon>Eukaryota</taxon>
        <taxon>Viridiplantae</taxon>
        <taxon>Streptophyta</taxon>
        <taxon>Embryophyta</taxon>
        <taxon>Tracheophyta</taxon>
        <taxon>Spermatophyta</taxon>
        <taxon>Magnoliopsida</taxon>
        <taxon>eudicotyledons</taxon>
        <taxon>Gunneridae</taxon>
        <taxon>Pentapetalae</taxon>
        <taxon>rosids</taxon>
        <taxon>malvids</taxon>
        <taxon>Malvales</taxon>
        <taxon>Malvaceae</taxon>
        <taxon>Malvoideae</taxon>
        <taxon>Hibiscus</taxon>
    </lineage>
</organism>
<evidence type="ECO:0000313" key="3">
    <source>
        <dbReference type="Proteomes" id="UP000436088"/>
    </source>
</evidence>
<reference evidence="2" key="1">
    <citation type="submission" date="2019-09" db="EMBL/GenBank/DDBJ databases">
        <title>Draft genome information of white flower Hibiscus syriacus.</title>
        <authorList>
            <person name="Kim Y.-M."/>
        </authorList>
    </citation>
    <scope>NUCLEOTIDE SEQUENCE [LARGE SCALE GENOMIC DNA]</scope>
    <source>
        <strain evidence="2">YM2019G1</strain>
    </source>
</reference>
<accession>A0A6A3AFL9</accession>
<evidence type="ECO:0000313" key="2">
    <source>
        <dbReference type="EMBL" id="KAE8702527.1"/>
    </source>
</evidence>
<feature type="compositionally biased region" description="Polar residues" evidence="1">
    <location>
        <begin position="158"/>
        <end position="169"/>
    </location>
</feature>
<feature type="compositionally biased region" description="Low complexity" evidence="1">
    <location>
        <begin position="140"/>
        <end position="156"/>
    </location>
</feature>
<feature type="region of interest" description="Disordered" evidence="1">
    <location>
        <begin position="1"/>
        <end position="29"/>
    </location>
</feature>
<evidence type="ECO:0000256" key="1">
    <source>
        <dbReference type="SAM" id="MobiDB-lite"/>
    </source>
</evidence>
<name>A0A6A3AFL9_HIBSY</name>
<comment type="caution">
    <text evidence="2">The sequence shown here is derived from an EMBL/GenBank/DDBJ whole genome shotgun (WGS) entry which is preliminary data.</text>
</comment>
<sequence>MKSVSKSKSALDESKQVYRGNKYNQQEYIREESGRLKNKIIARNNLSGQDSLLSKKVWEPAEAQRNYPRSNSDTDITLRSSSYNEGAGADHNFVKSPALLQQMRTVMLKLRDKCSSLDATSKEVGVCAYRNPILNGISHSTMSSTSSSDNRSSCLSEGDSNTSSSNYGNLESHHQILKRSVNNQTGKILQSPFKMVSLSIRSKGLIAYSMQMEGLLWKASHCLDTHLMVEASFAQSPDGGGNKVPGNPPTTVEIPDNEKSTAIMGSQHQGMFPSVRNQPVQFPVYQAPSTMSYYHNNPVPWSATPANGLMSFPPPNPYIYTDPIGYGKWELRFMHVVWHPAAFW</sequence>
<feature type="region of interest" description="Disordered" evidence="1">
    <location>
        <begin position="140"/>
        <end position="169"/>
    </location>
</feature>
<dbReference type="EMBL" id="VEPZ02001007">
    <property type="protein sequence ID" value="KAE8702527.1"/>
    <property type="molecule type" value="Genomic_DNA"/>
</dbReference>
<protein>
    <submittedName>
        <fullName evidence="2">Uncharacterized protein</fullName>
    </submittedName>
</protein>
<proteinExistence type="predicted"/>
<feature type="compositionally biased region" description="Polar residues" evidence="1">
    <location>
        <begin position="67"/>
        <end position="84"/>
    </location>
</feature>
<keyword evidence="3" id="KW-1185">Reference proteome</keyword>
<gene>
    <name evidence="2" type="ORF">F3Y22_tig00110482pilonHSYRG00247</name>
</gene>
<feature type="region of interest" description="Disordered" evidence="1">
    <location>
        <begin position="64"/>
        <end position="87"/>
    </location>
</feature>
<dbReference type="AlphaFoldDB" id="A0A6A3AFL9"/>
<dbReference type="Proteomes" id="UP000436088">
    <property type="component" value="Unassembled WGS sequence"/>
</dbReference>